<evidence type="ECO:0000313" key="2">
    <source>
        <dbReference type="Proteomes" id="UP000693970"/>
    </source>
</evidence>
<keyword evidence="2" id="KW-1185">Reference proteome</keyword>
<gene>
    <name evidence="1" type="ORF">IV203_005273</name>
</gene>
<protein>
    <submittedName>
        <fullName evidence="1">Uncharacterized protein</fullName>
    </submittedName>
</protein>
<comment type="caution">
    <text evidence="1">The sequence shown here is derived from an EMBL/GenBank/DDBJ whole genome shotgun (WGS) entry which is preliminary data.</text>
</comment>
<reference evidence="1" key="2">
    <citation type="submission" date="2021-04" db="EMBL/GenBank/DDBJ databases">
        <authorList>
            <person name="Podell S."/>
        </authorList>
    </citation>
    <scope>NUCLEOTIDE SEQUENCE</scope>
    <source>
        <strain evidence="1">Hildebrandi</strain>
    </source>
</reference>
<dbReference type="AlphaFoldDB" id="A0A9K3KM29"/>
<dbReference type="EMBL" id="JAGRRH010000021">
    <property type="protein sequence ID" value="KAG7346205.1"/>
    <property type="molecule type" value="Genomic_DNA"/>
</dbReference>
<organism evidence="1 2">
    <name type="scientific">Nitzschia inconspicua</name>
    <dbReference type="NCBI Taxonomy" id="303405"/>
    <lineage>
        <taxon>Eukaryota</taxon>
        <taxon>Sar</taxon>
        <taxon>Stramenopiles</taxon>
        <taxon>Ochrophyta</taxon>
        <taxon>Bacillariophyta</taxon>
        <taxon>Bacillariophyceae</taxon>
        <taxon>Bacillariophycidae</taxon>
        <taxon>Bacillariales</taxon>
        <taxon>Bacillariaceae</taxon>
        <taxon>Nitzschia</taxon>
    </lineage>
</organism>
<sequence>MIPQTKLRCEMCHDAVQCIVSGLYDDAAEVLTKALSDIQQEIVAASSTEESPNGSSSPLLVPRYYQVDMDDEPSSSQIHVFDATRNMEQHKIFAAPLIVPVSNDTRYQPCSNEQYQFIITYNLALSYHLAAMTQRNLQKLEVALGLWDLIYRFHWNEDLGLVTFHTCAILNNYGHGLQQVGAEKPARDCFESLLCALCLCVEKKTHMSPVSELDSCSCTECFFHNVSTLVLKDPMTARAA</sequence>
<proteinExistence type="predicted"/>
<evidence type="ECO:0000313" key="1">
    <source>
        <dbReference type="EMBL" id="KAG7346205.1"/>
    </source>
</evidence>
<dbReference type="Proteomes" id="UP000693970">
    <property type="component" value="Unassembled WGS sequence"/>
</dbReference>
<accession>A0A9K3KM29</accession>
<reference evidence="1" key="1">
    <citation type="journal article" date="2021" name="Sci. Rep.">
        <title>Diploid genomic architecture of Nitzschia inconspicua, an elite biomass production diatom.</title>
        <authorList>
            <person name="Oliver A."/>
            <person name="Podell S."/>
            <person name="Pinowska A."/>
            <person name="Traller J.C."/>
            <person name="Smith S.R."/>
            <person name="McClure R."/>
            <person name="Beliaev A."/>
            <person name="Bohutskyi P."/>
            <person name="Hill E.A."/>
            <person name="Rabines A."/>
            <person name="Zheng H."/>
            <person name="Allen L.Z."/>
            <person name="Kuo A."/>
            <person name="Grigoriev I.V."/>
            <person name="Allen A.E."/>
            <person name="Hazlebeck D."/>
            <person name="Allen E.E."/>
        </authorList>
    </citation>
    <scope>NUCLEOTIDE SEQUENCE</scope>
    <source>
        <strain evidence="1">Hildebrandi</strain>
    </source>
</reference>
<name>A0A9K3KM29_9STRA</name>